<keyword evidence="9" id="KW-0325">Glycoprotein</keyword>
<dbReference type="InterPro" id="IPR011625">
    <property type="entry name" value="A2M_N_BRD"/>
</dbReference>
<dbReference type="PANTHER" id="PTHR11412">
    <property type="entry name" value="MACROGLOBULIN / COMPLEMENT"/>
    <property type="match status" value="1"/>
</dbReference>
<dbReference type="Pfam" id="PF17789">
    <property type="entry name" value="MG4"/>
    <property type="match status" value="1"/>
</dbReference>
<dbReference type="InterPro" id="IPR050473">
    <property type="entry name" value="A2M/Complement_sys"/>
</dbReference>
<dbReference type="CDD" id="cd02897">
    <property type="entry name" value="A2M_2"/>
    <property type="match status" value="1"/>
</dbReference>
<dbReference type="PANTHER" id="PTHR11412:SF165">
    <property type="entry name" value="ALPHA-2-MACROGLOBULIN"/>
    <property type="match status" value="1"/>
</dbReference>
<dbReference type="SUPFAM" id="SSF81296">
    <property type="entry name" value="E set domains"/>
    <property type="match status" value="1"/>
</dbReference>
<feature type="domain" description="Alpha-2-macroglobulin bait region" evidence="12">
    <location>
        <begin position="472"/>
        <end position="618"/>
    </location>
</feature>
<evidence type="ECO:0000256" key="11">
    <source>
        <dbReference type="SAM" id="SignalP"/>
    </source>
</evidence>
<proteinExistence type="inferred from homology"/>
<dbReference type="InterPro" id="IPR001599">
    <property type="entry name" value="Macroglobln_a2"/>
</dbReference>
<dbReference type="Gene3D" id="1.50.10.20">
    <property type="match status" value="1"/>
</dbReference>
<sequence>MGKGWIWRVPSLSLLLLLTLLPSTSLADNPEPQYLILVPSVIHTKTSENVCIQMIHLNETVTLSITIEFEDKNISLTEVDMVAGEDIFRCVSFQLPKLNRSSSHLPRFFHYSGRPNVLLRVVLKGQTLNVMQQERVTIRNPSDLLFVQTDKPIYKAGQEVKIRIVCLHEDFRPANKKIPLIYIEDSKKNRLFQWNDVKLSMGLTQLSFPLSSEPALGTYKLVVEKSSGNSDEHTFDVEEYVLPKFEASVTVPKQISVLATKFEATVCGRYTYGKPVPGLVKMTICRSYVHYNQCPGIDPHLCEEYSGEANAQGCFSQVVETKMFHLKQNGLEMHIKAEGKITEEGTGVEMTAESSIRITTTVSILSFENAEPYYKPGIPLFLQMKLVDDMNEPMANKSIEITGPSVKYSARYTTNEEGRIQFSIDTSKFTEDSINLQGVYKENEWCDNSVTIYHQRASHLVNRFYSPSQSYLHIDPLPKTLSCGDTEHIQVHFILDPNAVKKEVIFYYLVMAKGGIIRAGTHTQPMQGKEPKGDFLLNLLVDVDTAPITRLLLYTILPSGELVAHSRDFTVEKCFSNKARLWFSNQQGLPGQKTQLHLAASSGSLCAFHAVDQSIFLLKPEAELSTEKIYKLLPDYSPDRYFEYGWNEWEKPCIKMKNIKVDGIHYHPVPFSYGEADVSKILKDLGLNVFTSTKIDKPNICRVFNPPSFRGYYGPPGYIQLGGAPPPGGMSLSLLENSPPTSTTETRPVETVRMQFPETWLWDLVIIEDSKTLSVPVTIPDTITEWKAGAFCLSADTGFGLAQPTVLKAFQPFFVELTLPYSVVRGEAFLLKATVFSYQTHCIRVTISLAPSADFETTPVKKEEESYCICANGRRTVSWMVTPKSLGEVNFTASAEALSSDQLCGNEIVEMPSIQQKDVVIKTLLVEPEGIEKEVVFNSLLCSHGDVQSAPLSLKVPENVVEGSARATFCVLGDILGGAIQNIHQLLKMPYGCGEQNMALFAPNIYILNYLNKTGQLTEEIKSKAIGYLVTGYQRQLNYKHHDGSYSTFGESSSMIGNTWLTAFVLKSFTQAAAFISVDQKHITDAQNSLALWQLGDGSFLVTGSLLNNALKGGVDDRISLTAYITIALLEMPLPHTHILVRNALHFLEMEAQTEEIHIYLQALLAYAFTLAGNEEKRQEMLDSLQELAVKEEDGSIHWERPEKEKKTLDLPYYYPRAPSAEVEMTSYVLLAYVAKEPFPSQEELTTATAIVKWLTNQQNPNGGFSSTQDTVVALQALCQYRTITYSKDGVDAGVTLSSGDVALRKFHVDSTNSLLLQCQDLPSVPGDYTAEVTGCIFMQTSLRYNIQPPQEEAPFKLQVQTVPQNCTGPKAHQTFDIAINVSYTGQRVISNMAIVQIKMLSGYIPVKSTVKMLEMHGFVKRTEIATTQVLLYLEAVSSLSQSYSFTVERETPVQGLKPAMVKVYDYYETDDFAISEYIAPCSKDEDIKKH</sequence>
<reference evidence="16" key="1">
    <citation type="submission" date="2025-08" db="UniProtKB">
        <authorList>
            <consortium name="RefSeq"/>
        </authorList>
    </citation>
    <scope>IDENTIFICATION</scope>
    <source>
        <tissue evidence="16">Blood</tissue>
    </source>
</reference>
<dbReference type="OMA" id="HVNRTEV"/>
<dbReference type="FunFam" id="2.60.40.1930:FF:000002">
    <property type="entry name" value="PZP, alpha-2-macroglobulin like"/>
    <property type="match status" value="1"/>
</dbReference>
<keyword evidence="4" id="KW-0646">Protease inhibitor</keyword>
<dbReference type="InterPro" id="IPR014756">
    <property type="entry name" value="Ig_E-set"/>
</dbReference>
<comment type="subunit">
    <text evidence="10">Homotetramer; disulfide-linked.</text>
</comment>
<dbReference type="Proteomes" id="UP001652622">
    <property type="component" value="Unplaced"/>
</dbReference>
<dbReference type="GO" id="GO:0005615">
    <property type="term" value="C:extracellular space"/>
    <property type="evidence" value="ECO:0007669"/>
    <property type="project" value="InterPro"/>
</dbReference>
<dbReference type="InterPro" id="IPR036595">
    <property type="entry name" value="A-macroglobulin_rcpt-bd_sf"/>
</dbReference>
<dbReference type="InterPro" id="IPR009048">
    <property type="entry name" value="A-macroglobulin_rcpt-bd"/>
</dbReference>
<dbReference type="InterPro" id="IPR013783">
    <property type="entry name" value="Ig-like_fold"/>
</dbReference>
<feature type="chain" id="PRO_5028130195" evidence="11">
    <location>
        <begin position="28"/>
        <end position="1491"/>
    </location>
</feature>
<evidence type="ECO:0000259" key="12">
    <source>
        <dbReference type="SMART" id="SM01359"/>
    </source>
</evidence>
<evidence type="ECO:0000259" key="13">
    <source>
        <dbReference type="SMART" id="SM01360"/>
    </source>
</evidence>
<dbReference type="InterPro" id="IPR019742">
    <property type="entry name" value="MacrogloblnA2_CS"/>
</dbReference>
<dbReference type="InterPro" id="IPR047565">
    <property type="entry name" value="Alpha-macroglob_thiol-ester_cl"/>
</dbReference>
<dbReference type="FunFam" id="2.60.40.1930:FF:000001">
    <property type="entry name" value="CD109 isoform 3"/>
    <property type="match status" value="1"/>
</dbReference>
<evidence type="ECO:0000313" key="15">
    <source>
        <dbReference type="Proteomes" id="UP001652622"/>
    </source>
</evidence>
<dbReference type="Gene3D" id="2.60.40.1930">
    <property type="match status" value="2"/>
</dbReference>
<dbReference type="Gene3D" id="2.60.40.690">
    <property type="entry name" value="Alpha-macroglobulin, receptor-binding domain"/>
    <property type="match status" value="1"/>
</dbReference>
<evidence type="ECO:0000256" key="7">
    <source>
        <dbReference type="ARBA" id="ARBA00022966"/>
    </source>
</evidence>
<dbReference type="KEGG" id="pgut:117670023"/>
<dbReference type="Pfam" id="PF07678">
    <property type="entry name" value="TED_complement"/>
    <property type="match status" value="1"/>
</dbReference>
<feature type="signal peptide" evidence="11">
    <location>
        <begin position="1"/>
        <end position="27"/>
    </location>
</feature>
<dbReference type="FunFam" id="2.60.40.10:FF:000312">
    <property type="entry name" value="Alpha-2-macroglobulin like 1"/>
    <property type="match status" value="1"/>
</dbReference>
<evidence type="ECO:0000256" key="5">
    <source>
        <dbReference type="ARBA" id="ARBA00022729"/>
    </source>
</evidence>
<dbReference type="InterPro" id="IPR002890">
    <property type="entry name" value="MG2"/>
</dbReference>
<dbReference type="FunFam" id="1.50.10.20:FF:000001">
    <property type="entry name" value="CD109 isoform 1"/>
    <property type="match status" value="1"/>
</dbReference>
<keyword evidence="6" id="KW-0722">Serine protease inhibitor</keyword>
<dbReference type="InterPro" id="IPR040839">
    <property type="entry name" value="MG4"/>
</dbReference>
<dbReference type="Gene3D" id="2.60.40.10">
    <property type="entry name" value="Immunoglobulins"/>
    <property type="match status" value="2"/>
</dbReference>
<dbReference type="SMART" id="SM01419">
    <property type="entry name" value="Thiol-ester_cl"/>
    <property type="match status" value="1"/>
</dbReference>
<keyword evidence="5 11" id="KW-0732">Signal</keyword>
<name>A0A6P9CD59_PANGU</name>
<feature type="domain" description="Alpha-macroglobulin receptor-binding" evidence="14">
    <location>
        <begin position="1391"/>
        <end position="1478"/>
    </location>
</feature>
<evidence type="ECO:0000256" key="9">
    <source>
        <dbReference type="ARBA" id="ARBA00023180"/>
    </source>
</evidence>
<dbReference type="GO" id="GO:0004867">
    <property type="term" value="F:serine-type endopeptidase inhibitor activity"/>
    <property type="evidence" value="ECO:0007669"/>
    <property type="project" value="UniProtKB-KW"/>
</dbReference>
<dbReference type="Pfam" id="PF01835">
    <property type="entry name" value="MG2"/>
    <property type="match status" value="1"/>
</dbReference>
<evidence type="ECO:0000256" key="4">
    <source>
        <dbReference type="ARBA" id="ARBA00022690"/>
    </source>
</evidence>
<evidence type="ECO:0000259" key="14">
    <source>
        <dbReference type="SMART" id="SM01361"/>
    </source>
</evidence>
<dbReference type="InParanoid" id="A0A6P9CD59"/>
<dbReference type="Gene3D" id="2.60.40.1940">
    <property type="match status" value="1"/>
</dbReference>
<organism evidence="15 16">
    <name type="scientific">Pantherophis guttatus</name>
    <name type="common">Corn snake</name>
    <name type="synonym">Elaphe guttata</name>
    <dbReference type="NCBI Taxonomy" id="94885"/>
    <lineage>
        <taxon>Eukaryota</taxon>
        <taxon>Metazoa</taxon>
        <taxon>Chordata</taxon>
        <taxon>Craniata</taxon>
        <taxon>Vertebrata</taxon>
        <taxon>Euteleostomi</taxon>
        <taxon>Lepidosauria</taxon>
        <taxon>Squamata</taxon>
        <taxon>Bifurcata</taxon>
        <taxon>Unidentata</taxon>
        <taxon>Episquamata</taxon>
        <taxon>Toxicofera</taxon>
        <taxon>Serpentes</taxon>
        <taxon>Colubroidea</taxon>
        <taxon>Colubridae</taxon>
        <taxon>Colubrinae</taxon>
        <taxon>Pantherophis</taxon>
    </lineage>
</organism>
<dbReference type="RefSeq" id="XP_034280769.1">
    <property type="nucleotide sequence ID" value="XM_034424878.2"/>
</dbReference>
<dbReference type="GeneID" id="117670023"/>
<protein>
    <submittedName>
        <fullName evidence="16">Alpha-2-macroglobulin-like</fullName>
    </submittedName>
</protein>
<accession>A0A6P9CD59</accession>
<dbReference type="InterPro" id="IPR008930">
    <property type="entry name" value="Terpenoid_cyclase/PrenylTrfase"/>
</dbReference>
<dbReference type="PROSITE" id="PS00477">
    <property type="entry name" value="ALPHA_2_MACROGLOBULIN"/>
    <property type="match status" value="1"/>
</dbReference>
<dbReference type="Pfam" id="PF17791">
    <property type="entry name" value="MG3"/>
    <property type="match status" value="1"/>
</dbReference>
<evidence type="ECO:0000313" key="16">
    <source>
        <dbReference type="RefSeq" id="XP_034280769.1"/>
    </source>
</evidence>
<evidence type="ECO:0000256" key="10">
    <source>
        <dbReference type="ARBA" id="ARBA00038769"/>
    </source>
</evidence>
<dbReference type="SMART" id="SM01360">
    <property type="entry name" value="A2M"/>
    <property type="match status" value="1"/>
</dbReference>
<keyword evidence="15" id="KW-1185">Reference proteome</keyword>
<evidence type="ECO:0000256" key="3">
    <source>
        <dbReference type="ARBA" id="ARBA00022525"/>
    </source>
</evidence>
<evidence type="ECO:0000256" key="6">
    <source>
        <dbReference type="ARBA" id="ARBA00022900"/>
    </source>
</evidence>
<dbReference type="SUPFAM" id="SSF49410">
    <property type="entry name" value="Alpha-macroglobulin receptor domain"/>
    <property type="match status" value="1"/>
</dbReference>
<evidence type="ECO:0000256" key="8">
    <source>
        <dbReference type="ARBA" id="ARBA00023157"/>
    </source>
</evidence>
<evidence type="ECO:0000256" key="1">
    <source>
        <dbReference type="ARBA" id="ARBA00004613"/>
    </source>
</evidence>
<dbReference type="Pfam" id="PF07703">
    <property type="entry name" value="A2M_BRD"/>
    <property type="match status" value="1"/>
</dbReference>
<keyword evidence="8" id="KW-1015">Disulfide bond</keyword>
<evidence type="ECO:0000256" key="2">
    <source>
        <dbReference type="ARBA" id="ARBA00010952"/>
    </source>
</evidence>
<dbReference type="InterPro" id="IPR041555">
    <property type="entry name" value="MG3"/>
</dbReference>
<comment type="similarity">
    <text evidence="2">Belongs to the protease inhibitor I39 (alpha-2-macroglobulin) family.</text>
</comment>
<comment type="subcellular location">
    <subcellularLocation>
        <location evidence="1">Secreted</location>
    </subcellularLocation>
</comment>
<dbReference type="SMART" id="SM01359">
    <property type="entry name" value="A2M_N_2"/>
    <property type="match status" value="1"/>
</dbReference>
<keyword evidence="3" id="KW-0964">Secreted</keyword>
<dbReference type="InterPro" id="IPR041813">
    <property type="entry name" value="A2M_TED"/>
</dbReference>
<dbReference type="Pfam" id="PF07677">
    <property type="entry name" value="A2M_recep"/>
    <property type="match status" value="1"/>
</dbReference>
<dbReference type="Pfam" id="PF00207">
    <property type="entry name" value="A2M"/>
    <property type="match status" value="1"/>
</dbReference>
<keyword evidence="7" id="KW-0882">Thioester bond</keyword>
<dbReference type="SUPFAM" id="SSF48239">
    <property type="entry name" value="Terpenoid cyclases/Protein prenyltransferases"/>
    <property type="match status" value="1"/>
</dbReference>
<dbReference type="Gene3D" id="2.60.120.1540">
    <property type="match status" value="1"/>
</dbReference>
<feature type="domain" description="Alpha-2-macroglobulin" evidence="13">
    <location>
        <begin position="759"/>
        <end position="849"/>
    </location>
</feature>
<dbReference type="InterPro" id="IPR011626">
    <property type="entry name" value="Alpha-macroglobulin_TED"/>
</dbReference>
<gene>
    <name evidence="16" type="primary">LOC117670023</name>
</gene>
<dbReference type="Gene3D" id="2.20.130.20">
    <property type="match status" value="1"/>
</dbReference>
<dbReference type="SMART" id="SM01361">
    <property type="entry name" value="A2M_recep"/>
    <property type="match status" value="1"/>
</dbReference>